<dbReference type="EnsemblProtists" id="EKX39834">
    <property type="protein sequence ID" value="EKX39834"/>
    <property type="gene ID" value="GUITHDRAFT_114083"/>
</dbReference>
<protein>
    <submittedName>
        <fullName evidence="5 6">Uncharacterized protein</fullName>
    </submittedName>
</protein>
<dbReference type="Gene3D" id="2.130.10.10">
    <property type="entry name" value="YVTN repeat-like/Quinoprotein amine dehydrogenase"/>
    <property type="match status" value="2"/>
</dbReference>
<dbReference type="PROSITE" id="PS50082">
    <property type="entry name" value="WD_REPEATS_2"/>
    <property type="match status" value="1"/>
</dbReference>
<dbReference type="InterPro" id="IPR044715">
    <property type="entry name" value="WDR86-like"/>
</dbReference>
<organism evidence="5">
    <name type="scientific">Guillardia theta (strain CCMP2712)</name>
    <name type="common">Cryptophyte</name>
    <dbReference type="NCBI Taxonomy" id="905079"/>
    <lineage>
        <taxon>Eukaryota</taxon>
        <taxon>Cryptophyceae</taxon>
        <taxon>Pyrenomonadales</taxon>
        <taxon>Geminigeraceae</taxon>
        <taxon>Guillardia</taxon>
    </lineage>
</organism>
<dbReference type="HOGENOM" id="CLU_237281_0_0_1"/>
<reference evidence="5 7" key="1">
    <citation type="journal article" date="2012" name="Nature">
        <title>Algal genomes reveal evolutionary mosaicism and the fate of nucleomorphs.</title>
        <authorList>
            <consortium name="DOE Joint Genome Institute"/>
            <person name="Curtis B.A."/>
            <person name="Tanifuji G."/>
            <person name="Burki F."/>
            <person name="Gruber A."/>
            <person name="Irimia M."/>
            <person name="Maruyama S."/>
            <person name="Arias M.C."/>
            <person name="Ball S.G."/>
            <person name="Gile G.H."/>
            <person name="Hirakawa Y."/>
            <person name="Hopkins J.F."/>
            <person name="Kuo A."/>
            <person name="Rensing S.A."/>
            <person name="Schmutz J."/>
            <person name="Symeonidi A."/>
            <person name="Elias M."/>
            <person name="Eveleigh R.J."/>
            <person name="Herman E.K."/>
            <person name="Klute M.J."/>
            <person name="Nakayama T."/>
            <person name="Obornik M."/>
            <person name="Reyes-Prieto A."/>
            <person name="Armbrust E.V."/>
            <person name="Aves S.J."/>
            <person name="Beiko R.G."/>
            <person name="Coutinho P."/>
            <person name="Dacks J.B."/>
            <person name="Durnford D.G."/>
            <person name="Fast N.M."/>
            <person name="Green B.R."/>
            <person name="Grisdale C.J."/>
            <person name="Hempel F."/>
            <person name="Henrissat B."/>
            <person name="Hoppner M.P."/>
            <person name="Ishida K."/>
            <person name="Kim E."/>
            <person name="Koreny L."/>
            <person name="Kroth P.G."/>
            <person name="Liu Y."/>
            <person name="Malik S.B."/>
            <person name="Maier U.G."/>
            <person name="McRose D."/>
            <person name="Mock T."/>
            <person name="Neilson J.A."/>
            <person name="Onodera N.T."/>
            <person name="Poole A.M."/>
            <person name="Pritham E.J."/>
            <person name="Richards T.A."/>
            <person name="Rocap G."/>
            <person name="Roy S.W."/>
            <person name="Sarai C."/>
            <person name="Schaack S."/>
            <person name="Shirato S."/>
            <person name="Slamovits C.H."/>
            <person name="Spencer D.F."/>
            <person name="Suzuki S."/>
            <person name="Worden A.Z."/>
            <person name="Zauner S."/>
            <person name="Barry K."/>
            <person name="Bell C."/>
            <person name="Bharti A.K."/>
            <person name="Crow J.A."/>
            <person name="Grimwood J."/>
            <person name="Kramer R."/>
            <person name="Lindquist E."/>
            <person name="Lucas S."/>
            <person name="Salamov A."/>
            <person name="McFadden G.I."/>
            <person name="Lane C.E."/>
            <person name="Keeling P.J."/>
            <person name="Gray M.W."/>
            <person name="Grigoriev I.V."/>
            <person name="Archibald J.M."/>
        </authorList>
    </citation>
    <scope>NUCLEOTIDE SEQUENCE</scope>
    <source>
        <strain evidence="5 7">CCMP2712</strain>
    </source>
</reference>
<dbReference type="InterPro" id="IPR027417">
    <property type="entry name" value="P-loop_NTPase"/>
</dbReference>
<evidence type="ECO:0000256" key="2">
    <source>
        <dbReference type="PROSITE-ProRule" id="PRU00221"/>
    </source>
</evidence>
<dbReference type="InterPro" id="IPR036322">
    <property type="entry name" value="WD40_repeat_dom_sf"/>
</dbReference>
<reference evidence="7" key="2">
    <citation type="submission" date="2012-11" db="EMBL/GenBank/DDBJ databases">
        <authorList>
            <person name="Kuo A."/>
            <person name="Curtis B.A."/>
            <person name="Tanifuji G."/>
            <person name="Burki F."/>
            <person name="Gruber A."/>
            <person name="Irimia M."/>
            <person name="Maruyama S."/>
            <person name="Arias M.C."/>
            <person name="Ball S.G."/>
            <person name="Gile G.H."/>
            <person name="Hirakawa Y."/>
            <person name="Hopkins J.F."/>
            <person name="Rensing S.A."/>
            <person name="Schmutz J."/>
            <person name="Symeonidi A."/>
            <person name="Elias M."/>
            <person name="Eveleigh R.J."/>
            <person name="Herman E.K."/>
            <person name="Klute M.J."/>
            <person name="Nakayama T."/>
            <person name="Obornik M."/>
            <person name="Reyes-Prieto A."/>
            <person name="Armbrust E.V."/>
            <person name="Aves S.J."/>
            <person name="Beiko R.G."/>
            <person name="Coutinho P."/>
            <person name="Dacks J.B."/>
            <person name="Durnford D.G."/>
            <person name="Fast N.M."/>
            <person name="Green B.R."/>
            <person name="Grisdale C."/>
            <person name="Hempe F."/>
            <person name="Henrissat B."/>
            <person name="Hoppner M.P."/>
            <person name="Ishida K.-I."/>
            <person name="Kim E."/>
            <person name="Koreny L."/>
            <person name="Kroth P.G."/>
            <person name="Liu Y."/>
            <person name="Malik S.-B."/>
            <person name="Maier U.G."/>
            <person name="McRose D."/>
            <person name="Mock T."/>
            <person name="Neilson J.A."/>
            <person name="Onodera N.T."/>
            <person name="Poole A.M."/>
            <person name="Pritham E.J."/>
            <person name="Richards T.A."/>
            <person name="Rocap G."/>
            <person name="Roy S.W."/>
            <person name="Sarai C."/>
            <person name="Schaack S."/>
            <person name="Shirato S."/>
            <person name="Slamovits C.H."/>
            <person name="Spencer D.F."/>
            <person name="Suzuki S."/>
            <person name="Worden A.Z."/>
            <person name="Zauner S."/>
            <person name="Barry K."/>
            <person name="Bell C."/>
            <person name="Bharti A.K."/>
            <person name="Crow J.A."/>
            <person name="Grimwood J."/>
            <person name="Kramer R."/>
            <person name="Lindquist E."/>
            <person name="Lucas S."/>
            <person name="Salamov A."/>
            <person name="McFadden G.I."/>
            <person name="Lane C.E."/>
            <person name="Keeling P.J."/>
            <person name="Gray M.W."/>
            <person name="Grigoriev I.V."/>
            <person name="Archibald J.M."/>
        </authorList>
    </citation>
    <scope>NUCLEOTIDE SEQUENCE</scope>
    <source>
        <strain evidence="7">CCMP2712</strain>
    </source>
</reference>
<dbReference type="InterPro" id="IPR015943">
    <property type="entry name" value="WD40/YVTN_repeat-like_dom_sf"/>
</dbReference>
<evidence type="ECO:0000256" key="3">
    <source>
        <dbReference type="SAM" id="Coils"/>
    </source>
</evidence>
<dbReference type="OrthoDB" id="3238562at2759"/>
<feature type="compositionally biased region" description="Basic and acidic residues" evidence="4">
    <location>
        <begin position="1667"/>
        <end position="1679"/>
    </location>
</feature>
<sequence length="1835" mass="209446">MDGGRAWMMANLTLRLKKERRPARHLVGQPPRCAFMDEKPVFKDSLIPHDHDHVLHHRLQILHSPHLQPICKLAMYLGYKSSHIAIKDEDSSQVVAGHKRPQSAQPMSRKIHLDQSSENVSRNQTSSKGQTSLEQTYQLRPKSATSKSRKLVLSPDSPSKSQPSVFSSSSNFPDEASHMKRKRPRLIKSGHFLDLLSRKKSQSSIVMTSTKVLEAEIKQTTTVFQSVEIVVWKNHPFAYIALLHSMLQGKDLTGILRLLVDPYFLCKCIINSGVDSLIAFIGRLQDRVQTEFDNTRGAAKTLSQLKSKLVSVAYTFRLEEIKIFELMQQSSELVSEFEMNLKRSLDEASRFLRLLEASQDELRSLNFKSPEWAAIHDYLMMLDQLGVTSSLSPEENKMVAHHATAMETRFTEDISHEAENHFLLSGISHKSSDSIYVSSRSNAVLCPDLSGKIEDLMRELSLYYNCSFEEQSIKFLAHDYAKVTLPSEQCKISENDQTRPSETLTISRLRRPMWEKATFYLVFHDSSFDQILWLLEREVFPLLQWFLRNHFVELSFVALGPQSEHSQNKTLRDKKSSVKTNDSPSHDSFFVLPIRNGHTFVEREKNFVYVNCSAKIHSGEEQAVLKQMIVPCLLTMVSELYPKIDSSKPIATNVIIGDQSQTMRAKARLFVSWKTLRHTVNQIAKFFQRKGPSALVRLSGSLGVGKSMTMAHVAESIALSSTDKHRVIYYRDAIQHSSVSFLQYLTFCIPECKMSQFHCKRFGQWLQSSDFSLDIIADGVTQEDINTLETIFQFAPDLQRKVRILYTLTAGTTRHQCIHVYPLHFDERMTLIDEMCNRHDLELDKTCKQNLASKKDSRIPLYVEATIKTIALFTKTVSAFHDNLLSRDDVLWHVIDQCPQDLDDLYEYHTIPFLEFKYNKAIVSTVLQFLYFTEKAISFFTLWKMVQEQLSAEHLKDLDSITFYSDLAHFLLDDSDTSDFHIYMKPKSIFRKAVSRRYFRDYILNEMEANNLQKVLNRRDSIDKIIFSLRNAVAEEQGNGIKNVLSFDDVDTNDLESDNKDDLFPFTPETKLYFRIKAKRKESADDAASRKKTLAAHALTVAESHMGGVLCITSWSKNGNNFIATGGNDHNVNVWYFLFKADFLSQSYQSCNFLHNSRLVDLNYFLSKSDSIVPSNFFQRSHVLTSLKGHGRAVTSLVYSSGLLFSGSSDNLIKIWETQKWECIQTLKMHKGMVTTLLHSEQHLFSAGSDGKVFAWRVGEHLPSASWDRTKRAQILCMHIVGDLLYAGLERRWDEAGNPIRIWKMDLTQEVGQLPSKEVQELDKESSKNKTLVSIIQEKIRILSNETYKTHSPIRKGELHQEIQEQQNLKSTLKKKIQHLQSNFNRMNGSLYHTTDVSCIHAPISSSGSKPNLLFTAGSDVILVWDLNNRMCLGSLENEKGKNVFVKCMSSADNVLYVGGGLLPEGGVSQRAGRVTVWNCTSRRYLTSLSTEGVVVALHLVENSLIVGTMAGSVQIFTTDSNSSAFDMHLRKQTRLVEELQIDRSLSYDQKKHEVQQANRICDMLDLIRMFSSDPSVITALLVKLTSLLDEKSLEIDEAIIEALEAPSTVFDHHILASHETLSSPIRLDKFLPIIKRLHGMTQIRTAACLIILERLFTPMSFKELHAHRSHKQEQEHPAALKKLRSKKHDAGDHQRKETMTSLIAEEALQVILHFVRHYPSDVTCMELAMAVLRFSALECPAMTLKTIQGCEEDIFDALELICLEPKFEQHGTSILSDLRVVQRHLELRVNGKVLPMLAGKMTSTSNTVFKYFHPAESSHTRHTEETWKHLLHRI</sequence>
<dbReference type="PANTHER" id="PTHR44489:SF11">
    <property type="entry name" value="WD REPEAT DOMAIN 86"/>
    <property type="match status" value="1"/>
</dbReference>
<evidence type="ECO:0000256" key="4">
    <source>
        <dbReference type="SAM" id="MobiDB-lite"/>
    </source>
</evidence>
<dbReference type="STRING" id="905079.L1IVD6"/>
<evidence type="ECO:0000313" key="7">
    <source>
        <dbReference type="Proteomes" id="UP000011087"/>
    </source>
</evidence>
<dbReference type="RefSeq" id="XP_005826814.1">
    <property type="nucleotide sequence ID" value="XM_005826757.1"/>
</dbReference>
<dbReference type="PROSITE" id="PS50294">
    <property type="entry name" value="WD_REPEATS_REGION"/>
    <property type="match status" value="1"/>
</dbReference>
<feature type="repeat" description="WD" evidence="2">
    <location>
        <begin position="1187"/>
        <end position="1226"/>
    </location>
</feature>
<keyword evidence="2" id="KW-0853">WD repeat</keyword>
<feature type="region of interest" description="Disordered" evidence="4">
    <location>
        <begin position="1667"/>
        <end position="1694"/>
    </location>
</feature>
<dbReference type="PaxDb" id="55529-EKX39834"/>
<dbReference type="Pfam" id="PF00400">
    <property type="entry name" value="WD40"/>
    <property type="match status" value="3"/>
</dbReference>
<feature type="coiled-coil region" evidence="3">
    <location>
        <begin position="1356"/>
        <end position="1383"/>
    </location>
</feature>
<dbReference type="InterPro" id="IPR001680">
    <property type="entry name" value="WD40_rpt"/>
</dbReference>
<name>L1IVD6_GUITC</name>
<evidence type="ECO:0000256" key="1">
    <source>
        <dbReference type="ARBA" id="ARBA00004229"/>
    </source>
</evidence>
<dbReference type="GO" id="GO:0009507">
    <property type="term" value="C:chloroplast"/>
    <property type="evidence" value="ECO:0007669"/>
    <property type="project" value="UniProtKB-SubCell"/>
</dbReference>
<reference evidence="6" key="3">
    <citation type="submission" date="2015-06" db="UniProtKB">
        <authorList>
            <consortium name="EnsemblProtists"/>
        </authorList>
    </citation>
    <scope>IDENTIFICATION</scope>
</reference>
<keyword evidence="3" id="KW-0175">Coiled coil</keyword>
<feature type="region of interest" description="Disordered" evidence="4">
    <location>
        <begin position="90"/>
        <end position="183"/>
    </location>
</feature>
<feature type="compositionally biased region" description="Low complexity" evidence="4">
    <location>
        <begin position="157"/>
        <end position="170"/>
    </location>
</feature>
<accession>L1IVD6</accession>
<dbReference type="SUPFAM" id="SSF52540">
    <property type="entry name" value="P-loop containing nucleoside triphosphate hydrolases"/>
    <property type="match status" value="1"/>
</dbReference>
<dbReference type="SMART" id="SM00320">
    <property type="entry name" value="WD40"/>
    <property type="match status" value="4"/>
</dbReference>
<dbReference type="SUPFAM" id="SSF50978">
    <property type="entry name" value="WD40 repeat-like"/>
    <property type="match status" value="1"/>
</dbReference>
<proteinExistence type="predicted"/>
<feature type="compositionally biased region" description="Polar residues" evidence="4">
    <location>
        <begin position="114"/>
        <end position="146"/>
    </location>
</feature>
<keyword evidence="7" id="KW-1185">Reference proteome</keyword>
<dbReference type="Proteomes" id="UP000011087">
    <property type="component" value="Unassembled WGS sequence"/>
</dbReference>
<dbReference type="EMBL" id="JH993036">
    <property type="protein sequence ID" value="EKX39834.1"/>
    <property type="molecule type" value="Genomic_DNA"/>
</dbReference>
<dbReference type="KEGG" id="gtt:GUITHDRAFT_114083"/>
<evidence type="ECO:0000313" key="6">
    <source>
        <dbReference type="EnsemblProtists" id="EKX39834"/>
    </source>
</evidence>
<dbReference type="PANTHER" id="PTHR44489">
    <property type="match status" value="1"/>
</dbReference>
<dbReference type="GeneID" id="17296627"/>
<comment type="subcellular location">
    <subcellularLocation>
        <location evidence="1">Plastid</location>
        <location evidence="1">Chloroplast</location>
    </subcellularLocation>
</comment>
<evidence type="ECO:0000313" key="5">
    <source>
        <dbReference type="EMBL" id="EKX39834.1"/>
    </source>
</evidence>
<gene>
    <name evidence="5" type="ORF">GUITHDRAFT_114083</name>
</gene>
<dbReference type="eggNOG" id="KOG0274">
    <property type="taxonomic scope" value="Eukaryota"/>
</dbReference>